<feature type="compositionally biased region" description="Polar residues" evidence="1">
    <location>
        <begin position="177"/>
        <end position="187"/>
    </location>
</feature>
<protein>
    <submittedName>
        <fullName evidence="2">Uncharacterized protein</fullName>
    </submittedName>
</protein>
<keyword evidence="3" id="KW-1185">Reference proteome</keyword>
<accession>A0A1W0W7H6</accession>
<evidence type="ECO:0000313" key="2">
    <source>
        <dbReference type="EMBL" id="OQU90354.1"/>
    </source>
</evidence>
<reference evidence="3" key="2">
    <citation type="journal article" date="2018" name="Plant J.">
        <title>The Sorghum bicolor reference genome: improved assembly, gene annotations, a transcriptome atlas, and signatures of genome organization.</title>
        <authorList>
            <person name="McCormick R.F."/>
            <person name="Truong S.K."/>
            <person name="Sreedasyam A."/>
            <person name="Jenkins J."/>
            <person name="Shu S."/>
            <person name="Sims D."/>
            <person name="Kennedy M."/>
            <person name="Amirebrahimi M."/>
            <person name="Weers B.D."/>
            <person name="McKinley B."/>
            <person name="Mattison A."/>
            <person name="Morishige D.T."/>
            <person name="Grimwood J."/>
            <person name="Schmutz J."/>
            <person name="Mullet J.E."/>
        </authorList>
    </citation>
    <scope>NUCLEOTIDE SEQUENCE [LARGE SCALE GENOMIC DNA]</scope>
    <source>
        <strain evidence="3">cv. BTx623</strain>
    </source>
</reference>
<name>A0A1W0W7H6_SORBI</name>
<evidence type="ECO:0000256" key="1">
    <source>
        <dbReference type="SAM" id="MobiDB-lite"/>
    </source>
</evidence>
<reference evidence="2 3" key="1">
    <citation type="journal article" date="2009" name="Nature">
        <title>The Sorghum bicolor genome and the diversification of grasses.</title>
        <authorList>
            <person name="Paterson A.H."/>
            <person name="Bowers J.E."/>
            <person name="Bruggmann R."/>
            <person name="Dubchak I."/>
            <person name="Grimwood J."/>
            <person name="Gundlach H."/>
            <person name="Haberer G."/>
            <person name="Hellsten U."/>
            <person name="Mitros T."/>
            <person name="Poliakov A."/>
            <person name="Schmutz J."/>
            <person name="Spannagl M."/>
            <person name="Tang H."/>
            <person name="Wang X."/>
            <person name="Wicker T."/>
            <person name="Bharti A.K."/>
            <person name="Chapman J."/>
            <person name="Feltus F.A."/>
            <person name="Gowik U."/>
            <person name="Grigoriev I.V."/>
            <person name="Lyons E."/>
            <person name="Maher C.A."/>
            <person name="Martis M."/>
            <person name="Narechania A."/>
            <person name="Otillar R.P."/>
            <person name="Penning B.W."/>
            <person name="Salamov A.A."/>
            <person name="Wang Y."/>
            <person name="Zhang L."/>
            <person name="Carpita N.C."/>
            <person name="Freeling M."/>
            <person name="Gingle A.R."/>
            <person name="Hash C.T."/>
            <person name="Keller B."/>
            <person name="Klein P."/>
            <person name="Kresovich S."/>
            <person name="McCann M.C."/>
            <person name="Ming R."/>
            <person name="Peterson D.G."/>
            <person name="Mehboob-ur-Rahman"/>
            <person name="Ware D."/>
            <person name="Westhoff P."/>
            <person name="Mayer K.F."/>
            <person name="Messing J."/>
            <person name="Rokhsar D.S."/>
        </authorList>
    </citation>
    <scope>NUCLEOTIDE SEQUENCE [LARGE SCALE GENOMIC DNA]</scope>
    <source>
        <strain evidence="3">cv. BTx623</strain>
    </source>
</reference>
<dbReference type="Proteomes" id="UP000000768">
    <property type="component" value="Chromosome 2"/>
</dbReference>
<dbReference type="Gramene" id="OQU90354">
    <property type="protein sequence ID" value="OQU90354"/>
    <property type="gene ID" value="SORBI_3002G394433"/>
</dbReference>
<feature type="region of interest" description="Disordered" evidence="1">
    <location>
        <begin position="171"/>
        <end position="198"/>
    </location>
</feature>
<dbReference type="EMBL" id="CM000761">
    <property type="protein sequence ID" value="OQU90354.1"/>
    <property type="molecule type" value="Genomic_DNA"/>
</dbReference>
<dbReference type="InParanoid" id="A0A1W0W7H6"/>
<organism evidence="2 3">
    <name type="scientific">Sorghum bicolor</name>
    <name type="common">Sorghum</name>
    <name type="synonym">Sorghum vulgare</name>
    <dbReference type="NCBI Taxonomy" id="4558"/>
    <lineage>
        <taxon>Eukaryota</taxon>
        <taxon>Viridiplantae</taxon>
        <taxon>Streptophyta</taxon>
        <taxon>Embryophyta</taxon>
        <taxon>Tracheophyta</taxon>
        <taxon>Spermatophyta</taxon>
        <taxon>Magnoliopsida</taxon>
        <taxon>Liliopsida</taxon>
        <taxon>Poales</taxon>
        <taxon>Poaceae</taxon>
        <taxon>PACMAD clade</taxon>
        <taxon>Panicoideae</taxon>
        <taxon>Andropogonodae</taxon>
        <taxon>Andropogoneae</taxon>
        <taxon>Sorghinae</taxon>
        <taxon>Sorghum</taxon>
    </lineage>
</organism>
<gene>
    <name evidence="2" type="ORF">SORBI_3002G394433</name>
</gene>
<evidence type="ECO:0000313" key="3">
    <source>
        <dbReference type="Proteomes" id="UP000000768"/>
    </source>
</evidence>
<proteinExistence type="predicted"/>
<sequence length="198" mass="21480">MRCPDAFGWGGSNGRTNRPSYRVALLAYRVFVTTLHAHLHTTAHTRTMVWYGPTSITCSRARAHGRGETALALAGTCPHPPLYCTFCSSALPPDTIVIQCIRACVGTGGGRKQAGRQLPLPRSLAPCQHCTTYYAACPAHGTRSAPRCSDVPLLATRSRCQRAGVGRGRFPGWATRVHQSPRPQHSTARAPAPRRRLT</sequence>
<dbReference type="AlphaFoldDB" id="A0A1W0W7H6"/>